<name>A0AAU8JKE8_9CYAN</name>
<evidence type="ECO:0000313" key="1">
    <source>
        <dbReference type="EMBL" id="XCM39754.1"/>
    </source>
</evidence>
<evidence type="ECO:0008006" key="2">
    <source>
        <dbReference type="Google" id="ProtNLM"/>
    </source>
</evidence>
<sequence length="84" mass="9975">MAKWRDILPILPVNLPDAMLSLIRRSLITKESAQKITRFTLQLVMRQYLNRPCSQRRLVSQTVKHISEAYWRSILAKHIGDRFR</sequence>
<accession>A0AAU8JKE8</accession>
<dbReference type="EMBL" id="CP159837">
    <property type="protein sequence ID" value="XCM39754.1"/>
    <property type="molecule type" value="Genomic_DNA"/>
</dbReference>
<protein>
    <recommendedName>
        <fullName evidence="2">Transposase</fullName>
    </recommendedName>
</protein>
<organism evidence="1">
    <name type="scientific">Planktothricoides raciborskii GIHE-MW2</name>
    <dbReference type="NCBI Taxonomy" id="2792601"/>
    <lineage>
        <taxon>Bacteria</taxon>
        <taxon>Bacillati</taxon>
        <taxon>Cyanobacteriota</taxon>
        <taxon>Cyanophyceae</taxon>
        <taxon>Oscillatoriophycideae</taxon>
        <taxon>Oscillatoriales</taxon>
        <taxon>Oscillatoriaceae</taxon>
        <taxon>Planktothricoides</taxon>
    </lineage>
</organism>
<gene>
    <name evidence="1" type="ORF">ABWT76_002706</name>
</gene>
<reference evidence="1" key="1">
    <citation type="submission" date="2024-07" db="EMBL/GenBank/DDBJ databases">
        <authorList>
            <person name="Kim Y.J."/>
            <person name="Jeong J.Y."/>
        </authorList>
    </citation>
    <scope>NUCLEOTIDE SEQUENCE</scope>
    <source>
        <strain evidence="1">GIHE-MW2</strain>
    </source>
</reference>
<dbReference type="AlphaFoldDB" id="A0AAU8JKE8"/>
<proteinExistence type="predicted"/>
<dbReference type="RefSeq" id="WP_354636269.1">
    <property type="nucleotide sequence ID" value="NZ_CP159837.1"/>
</dbReference>